<sequence length="483" mass="52947">MAFSRVNEPIRCVDQPVHQIFCARALDIPHSISVIHGQYKWTYHQLNSCSSNLAQVLVTQYGARPETRFALLISKSFAYVIALLAVLKSGAAYVPIDPEYPVERVEYILEDSGAELVLVAESTYCIIPPQSCIPALVVDPFTLLTPDSDPSDFQPHPSARHDLAYVIYTSGTTGRPKGILVEHQNLASVITNPSIMEFYCGTRQSILMMSVAFDWMVFEVLYGLCTGGTVIVPTTNIVADLQSVDTADFTPSFLSRLNPVDFRNLKTVTIGGEPFTAELQAQWASHCTLINGYGPAETTIFSSIAIISPGDEISIGRPLSNVTNFVVDDQLQLVPVGVPGELLIGGSGLSRGYQNLPELTKSKFITSPHGPGQVYRSGDRVRWLPNGTLEFLGRIDNQVKLRGFRIELEEIEHVAGSFSGLKNCVATIVQDTLVLYTSPADLDSVSLQNFLSSRLAKQMVPQILVPVLEFQVTVNGKLDRRAL</sequence>
<dbReference type="CDD" id="cd05930">
    <property type="entry name" value="A_NRPS"/>
    <property type="match status" value="1"/>
</dbReference>
<dbReference type="NCBIfam" id="TIGR01733">
    <property type="entry name" value="AA-adenyl-dom"/>
    <property type="match status" value="1"/>
</dbReference>
<dbReference type="InterPro" id="IPR020845">
    <property type="entry name" value="AMP-binding_CS"/>
</dbReference>
<reference evidence="3" key="1">
    <citation type="journal article" date="2018" name="Nat. Microbiol.">
        <title>Leveraging single-cell genomics to expand the fungal tree of life.</title>
        <authorList>
            <person name="Ahrendt S.R."/>
            <person name="Quandt C.A."/>
            <person name="Ciobanu D."/>
            <person name="Clum A."/>
            <person name="Salamov A."/>
            <person name="Andreopoulos B."/>
            <person name="Cheng J.F."/>
            <person name="Woyke T."/>
            <person name="Pelin A."/>
            <person name="Henrissat B."/>
            <person name="Reynolds N.K."/>
            <person name="Benny G.L."/>
            <person name="Smith M.E."/>
            <person name="James T.Y."/>
            <person name="Grigoriev I.V."/>
        </authorList>
    </citation>
    <scope>NUCLEOTIDE SEQUENCE [LARGE SCALE GENOMIC DNA]</scope>
    <source>
        <strain evidence="3">RSA 468</strain>
    </source>
</reference>
<proteinExistence type="predicted"/>
<feature type="domain" description="AMP-dependent synthetase/ligase" evidence="1">
    <location>
        <begin position="29"/>
        <end position="353"/>
    </location>
</feature>
<dbReference type="GO" id="GO:0043041">
    <property type="term" value="P:amino acid activation for nonribosomal peptide biosynthetic process"/>
    <property type="evidence" value="ECO:0007669"/>
    <property type="project" value="TreeGrafter"/>
</dbReference>
<evidence type="ECO:0000313" key="3">
    <source>
        <dbReference type="Proteomes" id="UP000268162"/>
    </source>
</evidence>
<accession>A0A4P9ZZB4</accession>
<dbReference type="PROSITE" id="PS00455">
    <property type="entry name" value="AMP_BINDING"/>
    <property type="match status" value="1"/>
</dbReference>
<dbReference type="InterPro" id="IPR010071">
    <property type="entry name" value="AA_adenyl_dom"/>
</dbReference>
<evidence type="ECO:0000259" key="1">
    <source>
        <dbReference type="Pfam" id="PF00501"/>
    </source>
</evidence>
<dbReference type="STRING" id="215637.A0A4P9ZZB4"/>
<dbReference type="PRINTS" id="PR00154">
    <property type="entry name" value="AMPBINDING"/>
</dbReference>
<dbReference type="FunFam" id="3.40.50.980:FF:000001">
    <property type="entry name" value="Non-ribosomal peptide synthetase"/>
    <property type="match status" value="1"/>
</dbReference>
<dbReference type="AlphaFoldDB" id="A0A4P9ZZB4"/>
<dbReference type="SUPFAM" id="SSF56801">
    <property type="entry name" value="Acetyl-CoA synthetase-like"/>
    <property type="match status" value="1"/>
</dbReference>
<dbReference type="InterPro" id="IPR000873">
    <property type="entry name" value="AMP-dep_synth/lig_dom"/>
</dbReference>
<feature type="non-terminal residue" evidence="2">
    <location>
        <position position="483"/>
    </location>
</feature>
<dbReference type="Gene3D" id="3.40.50.980">
    <property type="match status" value="2"/>
</dbReference>
<dbReference type="Pfam" id="PF00501">
    <property type="entry name" value="AMP-binding"/>
    <property type="match status" value="1"/>
</dbReference>
<dbReference type="Gene3D" id="3.30.300.30">
    <property type="match status" value="1"/>
</dbReference>
<dbReference type="GO" id="GO:0031177">
    <property type="term" value="F:phosphopantetheine binding"/>
    <property type="evidence" value="ECO:0007669"/>
    <property type="project" value="TreeGrafter"/>
</dbReference>
<protein>
    <recommendedName>
        <fullName evidence="1">AMP-dependent synthetase/ligase domain-containing protein</fullName>
    </recommendedName>
</protein>
<dbReference type="GO" id="GO:0005737">
    <property type="term" value="C:cytoplasm"/>
    <property type="evidence" value="ECO:0007669"/>
    <property type="project" value="TreeGrafter"/>
</dbReference>
<dbReference type="InterPro" id="IPR020459">
    <property type="entry name" value="AMP-binding"/>
</dbReference>
<dbReference type="Gene3D" id="2.30.38.10">
    <property type="entry name" value="Luciferase, Domain 3"/>
    <property type="match status" value="1"/>
</dbReference>
<dbReference type="GO" id="GO:0044550">
    <property type="term" value="P:secondary metabolite biosynthetic process"/>
    <property type="evidence" value="ECO:0007669"/>
    <property type="project" value="TreeGrafter"/>
</dbReference>
<dbReference type="PANTHER" id="PTHR45527">
    <property type="entry name" value="NONRIBOSOMAL PEPTIDE SYNTHETASE"/>
    <property type="match status" value="1"/>
</dbReference>
<keyword evidence="3" id="KW-1185">Reference proteome</keyword>
<organism evidence="2 3">
    <name type="scientific">Dimargaris cristalligena</name>
    <dbReference type="NCBI Taxonomy" id="215637"/>
    <lineage>
        <taxon>Eukaryota</taxon>
        <taxon>Fungi</taxon>
        <taxon>Fungi incertae sedis</taxon>
        <taxon>Zoopagomycota</taxon>
        <taxon>Kickxellomycotina</taxon>
        <taxon>Dimargaritomycetes</taxon>
        <taxon>Dimargaritales</taxon>
        <taxon>Dimargaritaceae</taxon>
        <taxon>Dimargaris</taxon>
    </lineage>
</organism>
<dbReference type="InterPro" id="IPR045851">
    <property type="entry name" value="AMP-bd_C_sf"/>
</dbReference>
<gene>
    <name evidence="2" type="ORF">BJ085DRAFT_17513</name>
</gene>
<dbReference type="PANTHER" id="PTHR45527:SF1">
    <property type="entry name" value="FATTY ACID SYNTHASE"/>
    <property type="match status" value="1"/>
</dbReference>
<name>A0A4P9ZZB4_9FUNG</name>
<evidence type="ECO:0000313" key="2">
    <source>
        <dbReference type="EMBL" id="RKP38150.1"/>
    </source>
</evidence>
<dbReference type="Proteomes" id="UP000268162">
    <property type="component" value="Unassembled WGS sequence"/>
</dbReference>
<dbReference type="EMBL" id="ML002400">
    <property type="protein sequence ID" value="RKP38150.1"/>
    <property type="molecule type" value="Genomic_DNA"/>
</dbReference>